<dbReference type="Proteomes" id="UP000735302">
    <property type="component" value="Unassembled WGS sequence"/>
</dbReference>
<proteinExistence type="predicted"/>
<reference evidence="2 3" key="1">
    <citation type="journal article" date="2021" name="Elife">
        <title>Chloroplast acquisition without the gene transfer in kleptoplastic sea slugs, Plakobranchus ocellatus.</title>
        <authorList>
            <person name="Maeda T."/>
            <person name="Takahashi S."/>
            <person name="Yoshida T."/>
            <person name="Shimamura S."/>
            <person name="Takaki Y."/>
            <person name="Nagai Y."/>
            <person name="Toyoda A."/>
            <person name="Suzuki Y."/>
            <person name="Arimoto A."/>
            <person name="Ishii H."/>
            <person name="Satoh N."/>
            <person name="Nishiyama T."/>
            <person name="Hasebe M."/>
            <person name="Maruyama T."/>
            <person name="Minagawa J."/>
            <person name="Obokata J."/>
            <person name="Shigenobu S."/>
        </authorList>
    </citation>
    <scope>NUCLEOTIDE SEQUENCE [LARGE SCALE GENOMIC DNA]</scope>
</reference>
<evidence type="ECO:0000313" key="3">
    <source>
        <dbReference type="Proteomes" id="UP000735302"/>
    </source>
</evidence>
<protein>
    <submittedName>
        <fullName evidence="2">Uncharacterized protein</fullName>
    </submittedName>
</protein>
<dbReference type="AlphaFoldDB" id="A0AAV4CKE9"/>
<name>A0AAV4CKE9_9GAST</name>
<feature type="compositionally biased region" description="Polar residues" evidence="1">
    <location>
        <begin position="89"/>
        <end position="101"/>
    </location>
</feature>
<feature type="region of interest" description="Disordered" evidence="1">
    <location>
        <begin position="1"/>
        <end position="22"/>
    </location>
</feature>
<comment type="caution">
    <text evidence="2">The sequence shown here is derived from an EMBL/GenBank/DDBJ whole genome shotgun (WGS) entry which is preliminary data.</text>
</comment>
<dbReference type="EMBL" id="BLXT01006564">
    <property type="protein sequence ID" value="GFO32085.1"/>
    <property type="molecule type" value="Genomic_DNA"/>
</dbReference>
<accession>A0AAV4CKE9</accession>
<organism evidence="2 3">
    <name type="scientific">Plakobranchus ocellatus</name>
    <dbReference type="NCBI Taxonomy" id="259542"/>
    <lineage>
        <taxon>Eukaryota</taxon>
        <taxon>Metazoa</taxon>
        <taxon>Spiralia</taxon>
        <taxon>Lophotrochozoa</taxon>
        <taxon>Mollusca</taxon>
        <taxon>Gastropoda</taxon>
        <taxon>Heterobranchia</taxon>
        <taxon>Euthyneura</taxon>
        <taxon>Panpulmonata</taxon>
        <taxon>Sacoglossa</taxon>
        <taxon>Placobranchoidea</taxon>
        <taxon>Plakobranchidae</taxon>
        <taxon>Plakobranchus</taxon>
    </lineage>
</organism>
<feature type="region of interest" description="Disordered" evidence="1">
    <location>
        <begin position="87"/>
        <end position="109"/>
    </location>
</feature>
<gene>
    <name evidence="2" type="ORF">PoB_005859000</name>
</gene>
<sequence>MPGGGDVRERQKGGRVRKDGGCEEVKMWGDGERQKGGKISIFWSPFGSATYSPYIFQADFALNCATPMPRFFKESALLEDSVGGIRTWEPQSENTASQCARSSHPRVDL</sequence>
<evidence type="ECO:0000313" key="2">
    <source>
        <dbReference type="EMBL" id="GFO32085.1"/>
    </source>
</evidence>
<keyword evidence="3" id="KW-1185">Reference proteome</keyword>
<evidence type="ECO:0000256" key="1">
    <source>
        <dbReference type="SAM" id="MobiDB-lite"/>
    </source>
</evidence>